<dbReference type="InterPro" id="IPR016039">
    <property type="entry name" value="Thiolase-like"/>
</dbReference>
<dbReference type="Pfam" id="PF14765">
    <property type="entry name" value="PS-DH"/>
    <property type="match status" value="1"/>
</dbReference>
<sequence>MVTQPTTNGNGPSEHTNGLDQSTSSSSSFPVAIIGMSCKFAGEATSPSKLWDLCIAGKDAWSPIPSDRWDSNFLNDRKKEKCGRSMDPQVRLLLESVYEGVEDAGIPIDRLAGSNTSMFAGSFTHDYSDMHMKDPEVLPASYITGNGTGMLSNRVSHFYDFQGASLSNAPVCFLGPNGKCFAWDERAEGYGRGEGVATLVLKPLHAALQDGDFVHAIIRGSALNQDGKTPTVTSPSLEAQVKLIKDCYRRAGISLADVGYVEAHMTGTATGDPIEAEALARTFGKYRSIDDPVIVGGIKPNIGHTEPVSGLASIIKCVFALRNGLIPPQVNYKRTNPNIPLEKWHLKVPTAATLWPRDKPLRASVNNFGYGGTNAQNMVSEKIEEAPEKIFQLMNSTQKATQRGNANPVISQWFVFNGQGAQWHAMGRELIGAYPIFGSAILKADRMLKEYGATWSLYEELMRDEKTTRVHEIRLAQAISVALQLCLVDLLESWNIRPSAVTSHSSGEIAAAYAVGALSFKEALGVVYYRGEHAQKHHERLSLAGGMLAAGLGADKAEEYIKYTSDGVVVVACHNSPDSVTLSGDLTALEEVESRLSSDGIFARKLNVPLAYHSHHMVHMAQDYTDSLKAILPSRSSWNGALYVSPVTGEIVTSPEVLSPDHFVKNLVSPVLFSEAFENMCFGEMTSDGTPRPAGQDVNVDLIVEIGAHSTLSGPIRQILKSRKIPYVSCLKRSVNAVDTIQDATCELLARGYPVSLASVNSHENGTFVPGLPSYAWNHTSSYWMETRTSREHLNRRFPPHELLGTPLLGSNRLTPTWRNFLRTTDIPWLTEHKIGSHTVFPGAGYIAMAIEAVRLLTDCSETTIHGYRLRDIEITNALNIPDSSFGVEVQLCLRPCSEKELDYKAWYEFEVSSVAGKEDSWLQHCKGFVTAETIVSTKPTATTTEIKAPRSSSFFKPGVKVAGIDTESVFARLRAMTIFHGPAFQNLISSQEVENKNITSLAISPVTVVSDETYVLHPTTLDSLIVAAYISVPETTAEGSMVIPRSIGRLFVPRDTNRQAGDKLKTFVELHKANKRGAKLTAIAINDDAEESTSFFRMEDLYLQTVALDDSHSANVKDPALCSESRWELDVLHEFPAKLKDAMRIYLDDAHVEFEKKLNRVSYNFIYDAVAKLEENQSIKNWQPHHKSFYDWMKAVVEKGKAGELGPGSRSWSKSNKGIKQRLADDLEAESAAGKLIIRIGRNLASIVRGEIAPLNLMMQDGLMNQYLEGFPRLKERTYKQLKRIVELFAVNQPGANVLEIGGREGAATAFVIEGFAARAQGESGLGSLLGHYDFTDASSESFDAVRDRFASWEAAIDFKKLDIESDPAKQSFAATSYDLVVVSSISHEPSNLERAMKHIRQLLKPGGKLLMVETTHDRLDSQLLFGTLPGWRQGDEPVHKTGSTVSIETWNNILKASDFTGVDFEIGDCEDSQFQSTSVIMSTASKLHPAYPSSVSIVYTQVSGSYQKWLNELAEAIRIQTGASVVIESLEDLKAQNTVVYIFIPEMTRPFLHTIDIINYEKLRRLLLDSQGLLWLSCSSVIDAKEPLYAQSQGLLRTAKQEDSTKRYIQLDFELSPDGPWSHDKIAHIVHVLQRSFNSNVEPRDIEWEYAVKDSMMHVPRIYPSPASDRASSEHPVDPAPKVQPFWQEGRPLVWETTKAGSLSSLYFIDNLVIRDTDVPSGWVEIKTQAVSLNFRDVMVALGQIDDTLVGHDCAGIVTRLGPDTEQSGLKVGDRVCAMGRGRFGSHTRAHFTSVCKIPDEMSWEHAASIPIIYLTSYMCLYEVARLQRGERILIHAGTGGVGQTAIMMAQHIGAEVFTTCSTEEKRDLLIEHYNLDSDHILSSRDASFANAIMAQTGGAGVDVVINSLSGPLLMATWDCMARFGRFVEIGKVDFEAARRLDMSPFGRCAQMTGFDLLQLCVYNGEVVRQGFEGVMRLWHEKAIRPIYPYTVYPISEMETALRKMQRGKHIGKMVLIPGQADEVNVISRSERALSLYNPNSTYMIAGGLGGIGNAIAEFMIEKGAKNILIVSRNAEFHPKAIPLIRKAKADGCHVLIRNCDVSDEEDLLELLADCTGRLPPIRGVIQAAMALDDTILESLTFEQWRRSIQPKVAGSLNLHNHFPDLKFFIMLSSVVGVVGHTSQSNYAAGNTFQDALARHRTANGLPAVAIDLGAVGSVGVVAEANDNMLERVERNLGSQVIPIEKVLLLIEAAVREPFRKNPDQSQVITGILDYDRIPEETSIKKDKRFGTLRLGNSSSAASESRKGAARSPDEVLKHALTAMTPTSPEAANLVSDALVNKLASIFNIVAGEIETGLGLSTLGVDSLVAVELRNWLSSVVQAKVTVFEILQSATVKEFAALVAGRSALIN</sequence>
<dbReference type="CDD" id="cd05195">
    <property type="entry name" value="enoyl_red"/>
    <property type="match status" value="1"/>
</dbReference>
<evidence type="ECO:0000313" key="14">
    <source>
        <dbReference type="Proteomes" id="UP000053095"/>
    </source>
</evidence>
<dbReference type="PROSITE" id="PS52019">
    <property type="entry name" value="PKS_MFAS_DH"/>
    <property type="match status" value="1"/>
</dbReference>
<dbReference type="InterPro" id="IPR029063">
    <property type="entry name" value="SAM-dependent_MTases_sf"/>
</dbReference>
<reference evidence="14" key="1">
    <citation type="journal article" date="2015" name="Genome Announc.">
        <title>Draft genome sequence of Talaromyces cellulolyticus strain Y-94, a source of lignocellulosic biomass-degrading enzymes.</title>
        <authorList>
            <person name="Fujii T."/>
            <person name="Koike H."/>
            <person name="Sawayama S."/>
            <person name="Yano S."/>
            <person name="Inoue H."/>
        </authorList>
    </citation>
    <scope>NUCLEOTIDE SEQUENCE [LARGE SCALE GENOMIC DNA]</scope>
    <source>
        <strain evidence="14">Y-94</strain>
    </source>
</reference>
<dbReference type="InterPro" id="IPR009081">
    <property type="entry name" value="PP-bd_ACP"/>
</dbReference>
<dbReference type="Gene3D" id="3.40.50.720">
    <property type="entry name" value="NAD(P)-binding Rossmann-like Domain"/>
    <property type="match status" value="1"/>
</dbReference>
<dbReference type="Pfam" id="PF23114">
    <property type="entry name" value="NAD-bd_HRPKS_sdrA"/>
    <property type="match status" value="1"/>
</dbReference>
<dbReference type="SUPFAM" id="SSF47336">
    <property type="entry name" value="ACP-like"/>
    <property type="match status" value="1"/>
</dbReference>
<dbReference type="Gene3D" id="3.90.180.10">
    <property type="entry name" value="Medium-chain alcohol dehydrogenases, catalytic domain"/>
    <property type="match status" value="1"/>
</dbReference>
<evidence type="ECO:0000259" key="12">
    <source>
        <dbReference type="PROSITE" id="PS52019"/>
    </source>
</evidence>
<dbReference type="InterPro" id="IPR057326">
    <property type="entry name" value="KR_dom"/>
</dbReference>
<dbReference type="InterPro" id="IPR050091">
    <property type="entry name" value="PKS_NRPS_Biosynth_Enz"/>
</dbReference>
<dbReference type="Pfam" id="PF08659">
    <property type="entry name" value="KR"/>
    <property type="match status" value="1"/>
</dbReference>
<dbReference type="InterPro" id="IPR036736">
    <property type="entry name" value="ACP-like_sf"/>
</dbReference>
<dbReference type="SUPFAM" id="SSF55048">
    <property type="entry name" value="Probable ACP-binding domain of malonyl-CoA ACP transacylase"/>
    <property type="match status" value="1"/>
</dbReference>
<dbReference type="InterPro" id="IPR020807">
    <property type="entry name" value="PKS_DH"/>
</dbReference>
<dbReference type="SMART" id="SM00825">
    <property type="entry name" value="PKS_KS"/>
    <property type="match status" value="1"/>
</dbReference>
<dbReference type="Pfam" id="PF23297">
    <property type="entry name" value="ACP_SdgA_C"/>
    <property type="match status" value="1"/>
</dbReference>
<keyword evidence="14" id="KW-1185">Reference proteome</keyword>
<keyword evidence="5" id="KW-0521">NADP</keyword>
<comment type="caution">
    <text evidence="13">The sequence shown here is derived from an EMBL/GenBank/DDBJ whole genome shotgun (WGS) entry which is preliminary data.</text>
</comment>
<comment type="pathway">
    <text evidence="1">Secondary metabolite biosynthesis.</text>
</comment>
<keyword evidence="6" id="KW-0511">Multifunctional enzyme</keyword>
<dbReference type="Pfam" id="PF08240">
    <property type="entry name" value="ADH_N"/>
    <property type="match status" value="1"/>
</dbReference>
<dbReference type="SUPFAM" id="SSF53335">
    <property type="entry name" value="S-adenosyl-L-methionine-dependent methyltransferases"/>
    <property type="match status" value="1"/>
</dbReference>
<dbReference type="Pfam" id="PF13602">
    <property type="entry name" value="ADH_zinc_N_2"/>
    <property type="match status" value="1"/>
</dbReference>
<protein>
    <submittedName>
        <fullName evidence="13">Uncharacterized protein</fullName>
    </submittedName>
</protein>
<dbReference type="SUPFAM" id="SSF53901">
    <property type="entry name" value="Thiolase-like"/>
    <property type="match status" value="2"/>
</dbReference>
<evidence type="ECO:0000256" key="7">
    <source>
        <dbReference type="ARBA" id="ARBA00023315"/>
    </source>
</evidence>
<feature type="region of interest" description="Disordered" evidence="9">
    <location>
        <begin position="1"/>
        <end position="24"/>
    </location>
</feature>
<dbReference type="Pfam" id="PF02801">
    <property type="entry name" value="Ketoacyl-synt_C"/>
    <property type="match status" value="1"/>
</dbReference>
<dbReference type="Gene3D" id="3.40.47.10">
    <property type="match status" value="2"/>
</dbReference>
<feature type="domain" description="Ketosynthase family 3 (KS3)" evidence="11">
    <location>
        <begin position="28"/>
        <end position="381"/>
    </location>
</feature>
<keyword evidence="7" id="KW-0012">Acyltransferase</keyword>
<evidence type="ECO:0000256" key="2">
    <source>
        <dbReference type="ARBA" id="ARBA00022450"/>
    </source>
</evidence>
<feature type="active site" description="Proton donor; for dehydratase activity" evidence="8">
    <location>
        <position position="1023"/>
    </location>
</feature>
<dbReference type="Pfam" id="PF00698">
    <property type="entry name" value="Acyl_transf_1"/>
    <property type="match status" value="1"/>
</dbReference>
<dbReference type="InterPro" id="IPR020841">
    <property type="entry name" value="PKS_Beta-ketoAc_synthase_dom"/>
</dbReference>
<dbReference type="SMART" id="SM00829">
    <property type="entry name" value="PKS_ER"/>
    <property type="match status" value="1"/>
</dbReference>
<dbReference type="SUPFAM" id="SSF52151">
    <property type="entry name" value="FabD/lysophospholipase-like"/>
    <property type="match status" value="1"/>
</dbReference>
<dbReference type="GO" id="GO:0016491">
    <property type="term" value="F:oxidoreductase activity"/>
    <property type="evidence" value="ECO:0007669"/>
    <property type="project" value="InterPro"/>
</dbReference>
<organism evidence="13 14">
    <name type="scientific">Talaromyces pinophilus</name>
    <name type="common">Penicillium pinophilum</name>
    <dbReference type="NCBI Taxonomy" id="128442"/>
    <lineage>
        <taxon>Eukaryota</taxon>
        <taxon>Fungi</taxon>
        <taxon>Dikarya</taxon>
        <taxon>Ascomycota</taxon>
        <taxon>Pezizomycotina</taxon>
        <taxon>Eurotiomycetes</taxon>
        <taxon>Eurotiomycetidae</taxon>
        <taxon>Eurotiales</taxon>
        <taxon>Trichocomaceae</taxon>
        <taxon>Talaromyces</taxon>
        <taxon>Talaromyces sect. Talaromyces</taxon>
    </lineage>
</organism>
<dbReference type="InterPro" id="IPR014030">
    <property type="entry name" value="Ketoacyl_synth_N"/>
</dbReference>
<dbReference type="Pfam" id="PF13489">
    <property type="entry name" value="Methyltransf_23"/>
    <property type="match status" value="1"/>
</dbReference>
<dbReference type="InterPro" id="IPR016035">
    <property type="entry name" value="Acyl_Trfase/lysoPLipase"/>
</dbReference>
<dbReference type="GO" id="GO:0004312">
    <property type="term" value="F:fatty acid synthase activity"/>
    <property type="evidence" value="ECO:0007669"/>
    <property type="project" value="TreeGrafter"/>
</dbReference>
<evidence type="ECO:0000259" key="10">
    <source>
        <dbReference type="PROSITE" id="PS50075"/>
    </source>
</evidence>
<dbReference type="Pfam" id="PF00109">
    <property type="entry name" value="ketoacyl-synt"/>
    <property type="match status" value="1"/>
</dbReference>
<dbReference type="InterPro" id="IPR014031">
    <property type="entry name" value="Ketoacyl_synth_C"/>
</dbReference>
<dbReference type="InterPro" id="IPR049551">
    <property type="entry name" value="PKS_DH_C"/>
</dbReference>
<keyword evidence="2" id="KW-0596">Phosphopantetheine</keyword>
<dbReference type="InterPro" id="IPR042104">
    <property type="entry name" value="PKS_dehydratase_sf"/>
</dbReference>
<keyword evidence="3" id="KW-0597">Phosphoprotein</keyword>
<dbReference type="Pfam" id="PF21089">
    <property type="entry name" value="PKS_DH_N"/>
    <property type="match status" value="1"/>
</dbReference>
<dbReference type="Gene3D" id="3.40.50.150">
    <property type="entry name" value="Vaccinia Virus protein VP39"/>
    <property type="match status" value="1"/>
</dbReference>
<dbReference type="FunFam" id="3.40.50.720:FF:000209">
    <property type="entry name" value="Polyketide synthase Pks12"/>
    <property type="match status" value="1"/>
</dbReference>
<dbReference type="EMBL" id="DF933837">
    <property type="protein sequence ID" value="GAM41187.1"/>
    <property type="molecule type" value="Genomic_DNA"/>
</dbReference>
<dbReference type="InterPro" id="IPR001227">
    <property type="entry name" value="Ac_transferase_dom_sf"/>
</dbReference>
<dbReference type="CDD" id="cd00833">
    <property type="entry name" value="PKS"/>
    <property type="match status" value="1"/>
</dbReference>
<dbReference type="SMART" id="SM00827">
    <property type="entry name" value="PKS_AT"/>
    <property type="match status" value="1"/>
</dbReference>
<evidence type="ECO:0000256" key="1">
    <source>
        <dbReference type="ARBA" id="ARBA00005179"/>
    </source>
</evidence>
<feature type="region of interest" description="C-terminal hotdog fold" evidence="8">
    <location>
        <begin position="960"/>
        <end position="1113"/>
    </location>
</feature>
<dbReference type="Gene3D" id="3.40.366.10">
    <property type="entry name" value="Malonyl-Coenzyme A Acyl Carrier Protein, domain 2"/>
    <property type="match status" value="1"/>
</dbReference>
<feature type="region of interest" description="N-terminal hotdog fold" evidence="8">
    <location>
        <begin position="801"/>
        <end position="937"/>
    </location>
</feature>
<dbReference type="InterPro" id="IPR020806">
    <property type="entry name" value="PKS_PP-bd"/>
</dbReference>
<evidence type="ECO:0000313" key="13">
    <source>
        <dbReference type="EMBL" id="GAM41187.1"/>
    </source>
</evidence>
<feature type="domain" description="Carrier" evidence="10">
    <location>
        <begin position="2332"/>
        <end position="2409"/>
    </location>
</feature>
<dbReference type="PROSITE" id="PS00012">
    <property type="entry name" value="PHOSPHOPANTETHEINE"/>
    <property type="match status" value="1"/>
</dbReference>
<evidence type="ECO:0000259" key="11">
    <source>
        <dbReference type="PROSITE" id="PS52004"/>
    </source>
</evidence>
<dbReference type="PANTHER" id="PTHR43775:SF29">
    <property type="entry name" value="ASPERFURANONE POLYKETIDE SYNTHASE AFOG-RELATED"/>
    <property type="match status" value="1"/>
</dbReference>
<dbReference type="InterPro" id="IPR013968">
    <property type="entry name" value="PKS_KR"/>
</dbReference>
<dbReference type="PANTHER" id="PTHR43775">
    <property type="entry name" value="FATTY ACID SYNTHASE"/>
    <property type="match status" value="1"/>
</dbReference>
<dbReference type="Gene3D" id="3.10.129.110">
    <property type="entry name" value="Polyketide synthase dehydratase"/>
    <property type="match status" value="1"/>
</dbReference>
<dbReference type="InterPro" id="IPR013154">
    <property type="entry name" value="ADH-like_N"/>
</dbReference>
<dbReference type="InterPro" id="IPR011032">
    <property type="entry name" value="GroES-like_sf"/>
</dbReference>
<dbReference type="CDD" id="cd02440">
    <property type="entry name" value="AdoMet_MTases"/>
    <property type="match status" value="1"/>
</dbReference>
<evidence type="ECO:0000256" key="4">
    <source>
        <dbReference type="ARBA" id="ARBA00022679"/>
    </source>
</evidence>
<dbReference type="SMART" id="SM00822">
    <property type="entry name" value="PKS_KR"/>
    <property type="match status" value="1"/>
</dbReference>
<dbReference type="InterPro" id="IPR056501">
    <property type="entry name" value="NAD-bd_HRPKS_sdrA"/>
</dbReference>
<proteinExistence type="predicted"/>
<dbReference type="InterPro" id="IPR020843">
    <property type="entry name" value="ER"/>
</dbReference>
<evidence type="ECO:0000256" key="8">
    <source>
        <dbReference type="PROSITE-ProRule" id="PRU01363"/>
    </source>
</evidence>
<dbReference type="SMART" id="SM00826">
    <property type="entry name" value="PKS_DH"/>
    <property type="match status" value="1"/>
</dbReference>
<dbReference type="GO" id="GO:1901336">
    <property type="term" value="P:lactone biosynthetic process"/>
    <property type="evidence" value="ECO:0007669"/>
    <property type="project" value="UniProtKB-ARBA"/>
</dbReference>
<dbReference type="PROSITE" id="PS50075">
    <property type="entry name" value="CARRIER"/>
    <property type="match status" value="1"/>
</dbReference>
<keyword evidence="4" id="KW-0808">Transferase</keyword>
<dbReference type="PROSITE" id="PS52004">
    <property type="entry name" value="KS3_2"/>
    <property type="match status" value="1"/>
</dbReference>
<dbReference type="SUPFAM" id="SSF51735">
    <property type="entry name" value="NAD(P)-binding Rossmann-fold domains"/>
    <property type="match status" value="2"/>
</dbReference>
<evidence type="ECO:0000256" key="9">
    <source>
        <dbReference type="SAM" id="MobiDB-lite"/>
    </source>
</evidence>
<evidence type="ECO:0000256" key="6">
    <source>
        <dbReference type="ARBA" id="ARBA00023268"/>
    </source>
</evidence>
<dbReference type="InterPro" id="IPR016036">
    <property type="entry name" value="Malonyl_transacylase_ACP-bd"/>
</dbReference>
<dbReference type="InterPro" id="IPR014043">
    <property type="entry name" value="Acyl_transferase_dom"/>
</dbReference>
<evidence type="ECO:0000256" key="5">
    <source>
        <dbReference type="ARBA" id="ARBA00022857"/>
    </source>
</evidence>
<gene>
    <name evidence="13" type="ORF">TCE0_041f14127</name>
</gene>
<dbReference type="SUPFAM" id="SSF50129">
    <property type="entry name" value="GroES-like"/>
    <property type="match status" value="1"/>
</dbReference>
<dbReference type="SMART" id="SM00823">
    <property type="entry name" value="PKS_PP"/>
    <property type="match status" value="1"/>
</dbReference>
<feature type="domain" description="PKS/mFAS DH" evidence="12">
    <location>
        <begin position="801"/>
        <end position="1113"/>
    </location>
</feature>
<evidence type="ECO:0000256" key="3">
    <source>
        <dbReference type="ARBA" id="ARBA00022553"/>
    </source>
</evidence>
<feature type="active site" description="Proton acceptor; for dehydratase activity" evidence="8">
    <location>
        <position position="833"/>
    </location>
</feature>
<dbReference type="InterPro" id="IPR036291">
    <property type="entry name" value="NAD(P)-bd_dom_sf"/>
</dbReference>
<name>A0A6V8HH87_TALPI</name>
<accession>A0A6V8HH87</accession>
<dbReference type="GO" id="GO:0006633">
    <property type="term" value="P:fatty acid biosynthetic process"/>
    <property type="evidence" value="ECO:0007669"/>
    <property type="project" value="TreeGrafter"/>
</dbReference>
<dbReference type="Gene3D" id="1.10.1200.10">
    <property type="entry name" value="ACP-like"/>
    <property type="match status" value="1"/>
</dbReference>
<dbReference type="GO" id="GO:0031177">
    <property type="term" value="F:phosphopantetheine binding"/>
    <property type="evidence" value="ECO:0007669"/>
    <property type="project" value="InterPro"/>
</dbReference>
<dbReference type="Proteomes" id="UP000053095">
    <property type="component" value="Unassembled WGS sequence"/>
</dbReference>
<dbReference type="InterPro" id="IPR006162">
    <property type="entry name" value="Ppantetheine_attach_site"/>
</dbReference>
<dbReference type="GO" id="GO:0030639">
    <property type="term" value="P:polyketide biosynthetic process"/>
    <property type="evidence" value="ECO:0007669"/>
    <property type="project" value="UniProtKB-ARBA"/>
</dbReference>
<dbReference type="InterPro" id="IPR049552">
    <property type="entry name" value="PKS_DH_N"/>
</dbReference>
<dbReference type="InterPro" id="IPR049900">
    <property type="entry name" value="PKS_mFAS_DH"/>
</dbReference>